<dbReference type="PANTHER" id="PTHR45827">
    <property type="entry name" value="SORTING NEXIN"/>
    <property type="match status" value="1"/>
</dbReference>
<evidence type="ECO:0000256" key="1">
    <source>
        <dbReference type="SAM" id="MobiDB-lite"/>
    </source>
</evidence>
<dbReference type="EMBL" id="JARO02001585">
    <property type="protein sequence ID" value="KPP75013.1"/>
    <property type="molecule type" value="Genomic_DNA"/>
</dbReference>
<protein>
    <recommendedName>
        <fullName evidence="2">Sorting nexin protein WASP-binding domain-containing protein</fullName>
    </recommendedName>
</protein>
<dbReference type="AlphaFoldDB" id="A0A0P7VHN8"/>
<proteinExistence type="predicted"/>
<dbReference type="GO" id="GO:0016197">
    <property type="term" value="P:endosomal transport"/>
    <property type="evidence" value="ECO:0007669"/>
    <property type="project" value="TreeGrafter"/>
</dbReference>
<dbReference type="Pfam" id="PF10456">
    <property type="entry name" value="BAR_3_WASP_bdg"/>
    <property type="match status" value="1"/>
</dbReference>
<dbReference type="GO" id="GO:0005886">
    <property type="term" value="C:plasma membrane"/>
    <property type="evidence" value="ECO:0007669"/>
    <property type="project" value="TreeGrafter"/>
</dbReference>
<comment type="caution">
    <text evidence="3">The sequence shown here is derived from an EMBL/GenBank/DDBJ whole genome shotgun (WGS) entry which is preliminary data.</text>
</comment>
<dbReference type="GO" id="GO:0097320">
    <property type="term" value="P:plasma membrane tubulation"/>
    <property type="evidence" value="ECO:0007669"/>
    <property type="project" value="TreeGrafter"/>
</dbReference>
<feature type="non-terminal residue" evidence="3">
    <location>
        <position position="1"/>
    </location>
</feature>
<dbReference type="GO" id="GO:0031410">
    <property type="term" value="C:cytoplasmic vesicle"/>
    <property type="evidence" value="ECO:0007669"/>
    <property type="project" value="TreeGrafter"/>
</dbReference>
<dbReference type="GO" id="GO:0036089">
    <property type="term" value="P:cleavage furrow formation"/>
    <property type="evidence" value="ECO:0007669"/>
    <property type="project" value="TreeGrafter"/>
</dbReference>
<organism evidence="3 4">
    <name type="scientific">Scleropages formosus</name>
    <name type="common">Asian bonytongue</name>
    <name type="synonym">Osteoglossum formosum</name>
    <dbReference type="NCBI Taxonomy" id="113540"/>
    <lineage>
        <taxon>Eukaryota</taxon>
        <taxon>Metazoa</taxon>
        <taxon>Chordata</taxon>
        <taxon>Craniata</taxon>
        <taxon>Vertebrata</taxon>
        <taxon>Euteleostomi</taxon>
        <taxon>Actinopterygii</taxon>
        <taxon>Neopterygii</taxon>
        <taxon>Teleostei</taxon>
        <taxon>Osteoglossocephala</taxon>
        <taxon>Osteoglossomorpha</taxon>
        <taxon>Osteoglossiformes</taxon>
        <taxon>Osteoglossidae</taxon>
        <taxon>Scleropages</taxon>
    </lineage>
</organism>
<dbReference type="InterPro" id="IPR027267">
    <property type="entry name" value="AH/BAR_dom_sf"/>
</dbReference>
<evidence type="ECO:0000313" key="4">
    <source>
        <dbReference type="Proteomes" id="UP000034805"/>
    </source>
</evidence>
<feature type="domain" description="Sorting nexin protein WASP-binding" evidence="2">
    <location>
        <begin position="1"/>
        <end position="79"/>
    </location>
</feature>
<evidence type="ECO:0000259" key="2">
    <source>
        <dbReference type="Pfam" id="PF10456"/>
    </source>
</evidence>
<evidence type="ECO:0000313" key="3">
    <source>
        <dbReference type="EMBL" id="KPP75013.1"/>
    </source>
</evidence>
<reference evidence="3 4" key="1">
    <citation type="submission" date="2015-08" db="EMBL/GenBank/DDBJ databases">
        <title>The genome of the Asian arowana (Scleropages formosus).</title>
        <authorList>
            <person name="Tan M.H."/>
            <person name="Gan H.M."/>
            <person name="Croft L.J."/>
            <person name="Austin C.M."/>
        </authorList>
    </citation>
    <scope>NUCLEOTIDE SEQUENCE [LARGE SCALE GENOMIC DNA]</scope>
    <source>
        <strain evidence="3">Aro1</strain>
    </source>
</reference>
<dbReference type="InterPro" id="IPR019497">
    <property type="entry name" value="Sorting_nexin_WASP-bd-dom"/>
</dbReference>
<dbReference type="GO" id="GO:0035091">
    <property type="term" value="F:phosphatidylinositol binding"/>
    <property type="evidence" value="ECO:0007669"/>
    <property type="project" value="TreeGrafter"/>
</dbReference>
<gene>
    <name evidence="3" type="ORF">Z043_105775</name>
</gene>
<feature type="region of interest" description="Disordered" evidence="1">
    <location>
        <begin position="1"/>
        <end position="22"/>
    </location>
</feature>
<dbReference type="PANTHER" id="PTHR45827:SF4">
    <property type="entry name" value="SORTING NEXIN-18"/>
    <property type="match status" value="1"/>
</dbReference>
<sequence length="109" mass="12646">ALTKVKESQKHGEEGKVDHPHSEGIRERCNIISFATLAEINHFHQIRVRDFRAQMQHYLQEQIGFFRKITSKLEEALQKSEVQWEKCSVVATRVKTGSATAFPHRFQLS</sequence>
<dbReference type="Proteomes" id="UP000034805">
    <property type="component" value="Unassembled WGS sequence"/>
</dbReference>
<dbReference type="Gene3D" id="1.20.1270.60">
    <property type="entry name" value="Arfaptin homology (AH) domain/BAR domain"/>
    <property type="match status" value="1"/>
</dbReference>
<accession>A0A0P7VHN8</accession>
<name>A0A0P7VHN8_SCLFO</name>
<dbReference type="GO" id="GO:0006897">
    <property type="term" value="P:endocytosis"/>
    <property type="evidence" value="ECO:0007669"/>
    <property type="project" value="TreeGrafter"/>
</dbReference>